<comment type="caution">
    <text evidence="3">The sequence shown here is derived from an EMBL/GenBank/DDBJ whole genome shotgun (WGS) entry which is preliminary data.</text>
</comment>
<feature type="compositionally biased region" description="Basic and acidic residues" evidence="1">
    <location>
        <begin position="13"/>
        <end position="23"/>
    </location>
</feature>
<dbReference type="RefSeq" id="WP_157428219.1">
    <property type="nucleotide sequence ID" value="NZ_BAAANK010000006.1"/>
</dbReference>
<name>A0ABN2MTN6_9MICO</name>
<evidence type="ECO:0000313" key="3">
    <source>
        <dbReference type="EMBL" id="GAA1836744.1"/>
    </source>
</evidence>
<evidence type="ECO:0000313" key="4">
    <source>
        <dbReference type="Proteomes" id="UP001501746"/>
    </source>
</evidence>
<dbReference type="Pfam" id="PF14030">
    <property type="entry name" value="DUF4245"/>
    <property type="match status" value="1"/>
</dbReference>
<keyword evidence="2" id="KW-1133">Transmembrane helix</keyword>
<feature type="compositionally biased region" description="Basic residues" evidence="1">
    <location>
        <begin position="24"/>
        <end position="34"/>
    </location>
</feature>
<keyword evidence="2" id="KW-0472">Membrane</keyword>
<reference evidence="3 4" key="1">
    <citation type="journal article" date="2019" name="Int. J. Syst. Evol. Microbiol.">
        <title>The Global Catalogue of Microorganisms (GCM) 10K type strain sequencing project: providing services to taxonomists for standard genome sequencing and annotation.</title>
        <authorList>
            <consortium name="The Broad Institute Genomics Platform"/>
            <consortium name="The Broad Institute Genome Sequencing Center for Infectious Disease"/>
            <person name="Wu L."/>
            <person name="Ma J."/>
        </authorList>
    </citation>
    <scope>NUCLEOTIDE SEQUENCE [LARGE SCALE GENOMIC DNA]</scope>
    <source>
        <strain evidence="3 4">JCM 14323</strain>
    </source>
</reference>
<organism evidence="3 4">
    <name type="scientific">Agromyces salentinus</name>
    <dbReference type="NCBI Taxonomy" id="269421"/>
    <lineage>
        <taxon>Bacteria</taxon>
        <taxon>Bacillati</taxon>
        <taxon>Actinomycetota</taxon>
        <taxon>Actinomycetes</taxon>
        <taxon>Micrococcales</taxon>
        <taxon>Microbacteriaceae</taxon>
        <taxon>Agromyces</taxon>
    </lineage>
</organism>
<keyword evidence="2" id="KW-0812">Transmembrane</keyword>
<accession>A0ABN2MTN6</accession>
<dbReference type="InterPro" id="IPR025339">
    <property type="entry name" value="DUF4245"/>
</dbReference>
<dbReference type="Proteomes" id="UP001501746">
    <property type="component" value="Unassembled WGS sequence"/>
</dbReference>
<gene>
    <name evidence="3" type="ORF">GCM10009750_22120</name>
</gene>
<feature type="transmembrane region" description="Helical" evidence="2">
    <location>
        <begin position="41"/>
        <end position="59"/>
    </location>
</feature>
<sequence>MAAKPAPVVAELGRPETPEETAARKARNSHNHRARQTTRNLVYALLASLVVVLVIVLAVPRSNEALERDVDVAAVAEQAQAGSDQPLAVPELPDGWSANAAELRRSETDGVTAWYTGYVTPENEYLGMHQGLDANPTWVAGLLARTLATGTVELDGVDWTVYDNRESPEDLGNARYGLTTEAGGTTFVLVGTATDAEFATMAAALTPTIQAQQ</sequence>
<protein>
    <recommendedName>
        <fullName evidence="5">DUF4245 domain-containing protein</fullName>
    </recommendedName>
</protein>
<feature type="region of interest" description="Disordered" evidence="1">
    <location>
        <begin position="1"/>
        <end position="34"/>
    </location>
</feature>
<dbReference type="EMBL" id="BAAANK010000006">
    <property type="protein sequence ID" value="GAA1836744.1"/>
    <property type="molecule type" value="Genomic_DNA"/>
</dbReference>
<evidence type="ECO:0000256" key="1">
    <source>
        <dbReference type="SAM" id="MobiDB-lite"/>
    </source>
</evidence>
<evidence type="ECO:0000256" key="2">
    <source>
        <dbReference type="SAM" id="Phobius"/>
    </source>
</evidence>
<keyword evidence="4" id="KW-1185">Reference proteome</keyword>
<evidence type="ECO:0008006" key="5">
    <source>
        <dbReference type="Google" id="ProtNLM"/>
    </source>
</evidence>
<proteinExistence type="predicted"/>